<keyword evidence="1" id="KW-0677">Repeat</keyword>
<evidence type="ECO:0000256" key="2">
    <source>
        <dbReference type="ARBA" id="ARBA00022837"/>
    </source>
</evidence>
<dbReference type="PROSITE" id="PS00018">
    <property type="entry name" value="EF_HAND_1"/>
    <property type="match status" value="2"/>
</dbReference>
<dbReference type="InterPro" id="IPR050145">
    <property type="entry name" value="Centrin_CML-like"/>
</dbReference>
<dbReference type="PROSITE" id="PS50222">
    <property type="entry name" value="EF_HAND_2"/>
    <property type="match status" value="2"/>
</dbReference>
<dbReference type="AlphaFoldDB" id="A0A4S2M0N3"/>
<dbReference type="Pfam" id="PF13405">
    <property type="entry name" value="EF-hand_6"/>
    <property type="match status" value="1"/>
</dbReference>
<keyword evidence="5" id="KW-1185">Reference proteome</keyword>
<dbReference type="CDD" id="cd00051">
    <property type="entry name" value="EFh"/>
    <property type="match status" value="1"/>
</dbReference>
<dbReference type="FunFam" id="1.10.238.10:FF:000001">
    <property type="entry name" value="Calmodulin 1"/>
    <property type="match status" value="1"/>
</dbReference>
<evidence type="ECO:0000313" key="5">
    <source>
        <dbReference type="Proteomes" id="UP000308267"/>
    </source>
</evidence>
<protein>
    <recommendedName>
        <fullName evidence="3">EF-hand domain-containing protein</fullName>
    </recommendedName>
</protein>
<dbReference type="STRING" id="147828.A0A4S2M0N3"/>
<keyword evidence="2" id="KW-0106">Calcium</keyword>
<dbReference type="GO" id="GO:0005509">
    <property type="term" value="F:calcium ion binding"/>
    <property type="evidence" value="ECO:0007669"/>
    <property type="project" value="InterPro"/>
</dbReference>
<dbReference type="SUPFAM" id="SSF47473">
    <property type="entry name" value="EF-hand"/>
    <property type="match status" value="1"/>
</dbReference>
<dbReference type="PANTHER" id="PTHR23050">
    <property type="entry name" value="CALCIUM BINDING PROTEIN"/>
    <property type="match status" value="1"/>
</dbReference>
<accession>A0A4S2M0N3</accession>
<dbReference type="Gene3D" id="1.10.238.10">
    <property type="entry name" value="EF-hand"/>
    <property type="match status" value="2"/>
</dbReference>
<proteinExistence type="predicted"/>
<name>A0A4S2M0N3_OPIFE</name>
<organism evidence="4 5">
    <name type="scientific">Opisthorchis felineus</name>
    <dbReference type="NCBI Taxonomy" id="147828"/>
    <lineage>
        <taxon>Eukaryota</taxon>
        <taxon>Metazoa</taxon>
        <taxon>Spiralia</taxon>
        <taxon>Lophotrochozoa</taxon>
        <taxon>Platyhelminthes</taxon>
        <taxon>Trematoda</taxon>
        <taxon>Digenea</taxon>
        <taxon>Opisthorchiida</taxon>
        <taxon>Opisthorchiata</taxon>
        <taxon>Opisthorchiidae</taxon>
        <taxon>Opisthorchis</taxon>
    </lineage>
</organism>
<feature type="domain" description="EF-hand" evidence="3">
    <location>
        <begin position="11"/>
        <end position="46"/>
    </location>
</feature>
<dbReference type="InterPro" id="IPR002048">
    <property type="entry name" value="EF_hand_dom"/>
</dbReference>
<evidence type="ECO:0000313" key="4">
    <source>
        <dbReference type="EMBL" id="TGZ69761.1"/>
    </source>
</evidence>
<gene>
    <name evidence="4" type="ORF">CRM22_003560</name>
</gene>
<dbReference type="Proteomes" id="UP000308267">
    <property type="component" value="Unassembled WGS sequence"/>
</dbReference>
<comment type="caution">
    <text evidence="4">The sequence shown here is derived from an EMBL/GenBank/DDBJ whole genome shotgun (WGS) entry which is preliminary data.</text>
</comment>
<dbReference type="InterPro" id="IPR011992">
    <property type="entry name" value="EF-hand-dom_pair"/>
</dbReference>
<dbReference type="EMBL" id="SJOL01005832">
    <property type="protein sequence ID" value="TGZ69762.1"/>
    <property type="molecule type" value="Genomic_DNA"/>
</dbReference>
<evidence type="ECO:0000259" key="3">
    <source>
        <dbReference type="PROSITE" id="PS50222"/>
    </source>
</evidence>
<dbReference type="Pfam" id="PF13499">
    <property type="entry name" value="EF-hand_7"/>
    <property type="match status" value="1"/>
</dbReference>
<feature type="domain" description="EF-hand" evidence="3">
    <location>
        <begin position="120"/>
        <end position="155"/>
    </location>
</feature>
<dbReference type="EMBL" id="SJOL01005832">
    <property type="protein sequence ID" value="TGZ69761.1"/>
    <property type="molecule type" value="Genomic_DNA"/>
</dbReference>
<dbReference type="InterPro" id="IPR018247">
    <property type="entry name" value="EF_Hand_1_Ca_BS"/>
</dbReference>
<dbReference type="OrthoDB" id="26525at2759"/>
<sequence>MTYFRTGLDETLQEELLEAFNHIDKDKDGLLSPAEILALYKALGHVRSLCEVKESMSNLCGRPTNYITPVEFMNIIGRSLASSNCEYDLREAFRYLVKNDDKYANPNTFSIRMNSVAGKTSREEAAIILESADTDGDGRISVEEFIDIMRSGFMRSPKCCSEECCHQFDCNKWV</sequence>
<reference evidence="4 5" key="1">
    <citation type="journal article" date="2019" name="BMC Genomics">
        <title>New insights from Opisthorchis felineus genome: update on genomics of the epidemiologically important liver flukes.</title>
        <authorList>
            <person name="Ershov N.I."/>
            <person name="Mordvinov V.A."/>
            <person name="Prokhortchouk E.B."/>
            <person name="Pakharukova M.Y."/>
            <person name="Gunbin K.V."/>
            <person name="Ustyantsev K."/>
            <person name="Genaev M.A."/>
            <person name="Blinov A.G."/>
            <person name="Mazur A."/>
            <person name="Boulygina E."/>
            <person name="Tsygankova S."/>
            <person name="Khrameeva E."/>
            <person name="Chekanov N."/>
            <person name="Fan G."/>
            <person name="Xiao A."/>
            <person name="Zhang H."/>
            <person name="Xu X."/>
            <person name="Yang H."/>
            <person name="Solovyev V."/>
            <person name="Lee S.M."/>
            <person name="Liu X."/>
            <person name="Afonnikov D.A."/>
            <person name="Skryabin K.G."/>
        </authorList>
    </citation>
    <scope>NUCLEOTIDE SEQUENCE [LARGE SCALE GENOMIC DNA]</scope>
    <source>
        <strain evidence="4">AK-0245</strain>
        <tissue evidence="4">Whole organism</tissue>
    </source>
</reference>
<evidence type="ECO:0000256" key="1">
    <source>
        <dbReference type="ARBA" id="ARBA00022737"/>
    </source>
</evidence>
<dbReference type="SMART" id="SM00054">
    <property type="entry name" value="EFh"/>
    <property type="match status" value="2"/>
</dbReference>